<keyword evidence="2" id="KW-0812">Transmembrane</keyword>
<feature type="compositionally biased region" description="Polar residues" evidence="1">
    <location>
        <begin position="664"/>
        <end position="675"/>
    </location>
</feature>
<proteinExistence type="predicted"/>
<feature type="compositionally biased region" description="Low complexity" evidence="1">
    <location>
        <begin position="559"/>
        <end position="573"/>
    </location>
</feature>
<dbReference type="EMBL" id="OOIQ01000001">
    <property type="protein sequence ID" value="SPO42498.1"/>
    <property type="molecule type" value="Genomic_DNA"/>
</dbReference>
<feature type="compositionally biased region" description="Basic and acidic residues" evidence="1">
    <location>
        <begin position="242"/>
        <end position="253"/>
    </location>
</feature>
<dbReference type="OrthoDB" id="2552362at2759"/>
<feature type="compositionally biased region" description="Polar residues" evidence="1">
    <location>
        <begin position="232"/>
        <end position="241"/>
    </location>
</feature>
<keyword evidence="4" id="KW-1185">Reference proteome</keyword>
<feature type="transmembrane region" description="Helical" evidence="2">
    <location>
        <begin position="1100"/>
        <end position="1126"/>
    </location>
</feature>
<feature type="compositionally biased region" description="Low complexity" evidence="1">
    <location>
        <begin position="185"/>
        <end position="200"/>
    </location>
</feature>
<organism evidence="3 4">
    <name type="scientific">Pseudozyma antarctica</name>
    <name type="common">Yeast</name>
    <name type="synonym">Candida antarctica</name>
    <dbReference type="NCBI Taxonomy" id="84753"/>
    <lineage>
        <taxon>Eukaryota</taxon>
        <taxon>Fungi</taxon>
        <taxon>Dikarya</taxon>
        <taxon>Basidiomycota</taxon>
        <taxon>Ustilaginomycotina</taxon>
        <taxon>Ustilaginomycetes</taxon>
        <taxon>Ustilaginales</taxon>
        <taxon>Ustilaginaceae</taxon>
        <taxon>Moesziomyces</taxon>
    </lineage>
</organism>
<feature type="compositionally biased region" description="Polar residues" evidence="1">
    <location>
        <begin position="848"/>
        <end position="857"/>
    </location>
</feature>
<feature type="compositionally biased region" description="Polar residues" evidence="1">
    <location>
        <begin position="74"/>
        <end position="89"/>
    </location>
</feature>
<gene>
    <name evidence="3" type="ORF">PSANT_00181</name>
</gene>
<evidence type="ECO:0000256" key="1">
    <source>
        <dbReference type="SAM" id="MobiDB-lite"/>
    </source>
</evidence>
<sequence>MTSPLRSFARDEASVTSPYRHPFAASPSPKPSHSPFLSRRPLSGGNRTSLHSRSSNDTLPAPRPDLASRPPDAISTSSSTLVNADTTSDYRPWEVRSSSSESSLASALLSVDGGATPTLSALDDVGTLPSIHISPLPARTRPRPKGSDKPAVAASPRRSRPRQVCPDDCRCSDQDIDLGLCRRAAASSSSGSDPGSLSVGMHPMRPRNTTPDAVNADAEEVLHPSSAAPYDQSHNSNSASEPRSHSRDFKKDPVLVPKSARARLGPRAHQNSYDQLQRGLDTLESSDSADSDAEHSRAVQRRAESMARWTARRSSTEVRSQPNGRRSPVAAPVAADTSSPARPGPVPSPSRRTPQSRHAEESIEASFATPLMTPGRKSIAAVFESMQKEREARAAEEHRQWQEKQARRERERAARAFVPSRRRTSAASSQFDSPASASTAPDRASPDWRTPATRSPVSVSATASPLLSSAGSPKIDEHAASDVQPRHLGEEASARIPDTLAEADEDEASSANGQARDPDRSQEVSVGARAVDKLPTTPQTQQVAFGFASQPMALELSPARSLSSVSSPASSPRKGAHRRQNTNTVSVAANLPSASLGAARQRLNHVLRSNASAPDEQDSKLQAEHEYPQTPINSILSSARKGPLSAARRGHSVRFSPRPDYRSDSGSWDESTQAAGNDEGDSREAAVTRLLLPAQPIRIPDILQAASDTAPAEPTKEHVVAAAEAEESVGGLHTAAKVEEPEAAGSFSQSVRFPGAYACTPVKAKTFSRHIIRASPKTERVLPPAMITTPAAVQGEYGLFPESGADIPRESTPPPRPFLPPDDPRNSPRSPRPASLGQEFASFEAGTSDDSSGSNPQDLRVGGGDDSLQATVSKMLTTMQAAHEAREKRGRLGEAITAVGESMSKVEAVRRPEFHSPTARLPRDSRAAWEAVIQGEEQDRKRVEELRAEVAQALAVLADRVVRLQAQIPNELATPPLTSAKPSRGRLRIVVVVVVQCMLIAYLMALAERKAHRMRMFTSPSDLRHLLNARSNIEWESSAHDIHLTPLLAIPGLAQLANAFPPLPSPSMLRLIPNHPATSVSQIYTAYIRINGFPTFALQLTLYAIAQLIGSLVILLSAPLHVLWYITNPSSF</sequence>
<keyword evidence="2" id="KW-1133">Transmembrane helix</keyword>
<feature type="region of interest" description="Disordered" evidence="1">
    <location>
        <begin position="798"/>
        <end position="866"/>
    </location>
</feature>
<feature type="region of interest" description="Disordered" evidence="1">
    <location>
        <begin position="629"/>
        <end position="683"/>
    </location>
</feature>
<dbReference type="AlphaFoldDB" id="A0A5C3FDP3"/>
<feature type="compositionally biased region" description="Basic and acidic residues" evidence="1">
    <location>
        <begin position="474"/>
        <end position="493"/>
    </location>
</feature>
<feature type="region of interest" description="Disordered" evidence="1">
    <location>
        <begin position="185"/>
        <end position="539"/>
    </location>
</feature>
<evidence type="ECO:0000313" key="3">
    <source>
        <dbReference type="EMBL" id="SPO42498.1"/>
    </source>
</evidence>
<feature type="region of interest" description="Disordered" evidence="1">
    <location>
        <begin position="1"/>
        <end position="104"/>
    </location>
</feature>
<feature type="transmembrane region" description="Helical" evidence="2">
    <location>
        <begin position="987"/>
        <end position="1007"/>
    </location>
</feature>
<name>A0A5C3FDP3_PSEA2</name>
<feature type="region of interest" description="Disordered" evidence="1">
    <location>
        <begin position="559"/>
        <end position="587"/>
    </location>
</feature>
<reference evidence="3" key="1">
    <citation type="submission" date="2018-03" db="EMBL/GenBank/DDBJ databases">
        <authorList>
            <person name="Guldener U."/>
        </authorList>
    </citation>
    <scope>NUCLEOTIDE SEQUENCE [LARGE SCALE GENOMIC DNA]</scope>
    <source>
        <strain evidence="3">ATCC34888</strain>
    </source>
</reference>
<comment type="caution">
    <text evidence="3">The sequence shown here is derived from an EMBL/GenBank/DDBJ whole genome shotgun (WGS) entry which is preliminary data.</text>
</comment>
<feature type="compositionally biased region" description="Polar residues" evidence="1">
    <location>
        <begin position="425"/>
        <end position="439"/>
    </location>
</feature>
<evidence type="ECO:0000313" key="4">
    <source>
        <dbReference type="Proteomes" id="UP000325008"/>
    </source>
</evidence>
<accession>A0A5C3FDP3</accession>
<feature type="compositionally biased region" description="Pro residues" evidence="1">
    <location>
        <begin position="811"/>
        <end position="821"/>
    </location>
</feature>
<keyword evidence="2" id="KW-0472">Membrane</keyword>
<dbReference type="RefSeq" id="XP_014659276.1">
    <property type="nucleotide sequence ID" value="XM_014803790.1"/>
</dbReference>
<feature type="compositionally biased region" description="Polar residues" evidence="1">
    <location>
        <begin position="45"/>
        <end position="58"/>
    </location>
</feature>
<feature type="compositionally biased region" description="Low complexity" evidence="1">
    <location>
        <begin position="21"/>
        <end position="38"/>
    </location>
</feature>
<feature type="compositionally biased region" description="Basic and acidic residues" evidence="1">
    <location>
        <begin position="292"/>
        <end position="305"/>
    </location>
</feature>
<feature type="region of interest" description="Disordered" evidence="1">
    <location>
        <begin position="120"/>
        <end position="169"/>
    </location>
</feature>
<protein>
    <submittedName>
        <fullName evidence="3">Uncharacterized protein</fullName>
    </submittedName>
</protein>
<feature type="compositionally biased region" description="Basic and acidic residues" evidence="1">
    <location>
        <begin position="386"/>
        <end position="414"/>
    </location>
</feature>
<evidence type="ECO:0000256" key="2">
    <source>
        <dbReference type="SAM" id="Phobius"/>
    </source>
</evidence>
<dbReference type="Proteomes" id="UP000325008">
    <property type="component" value="Unassembled WGS sequence"/>
</dbReference>
<feature type="compositionally biased region" description="Polar residues" evidence="1">
    <location>
        <begin position="452"/>
        <end position="471"/>
    </location>
</feature>